<reference evidence="5 6" key="1">
    <citation type="submission" date="2018-10" db="EMBL/GenBank/DDBJ databases">
        <title>Isolation, diversity and antibacterial activity of antinobacteria from the wheat rhizosphere soil.</title>
        <authorList>
            <person name="Sun T."/>
        </authorList>
    </citation>
    <scope>NUCLEOTIDE SEQUENCE [LARGE SCALE GENOMIC DNA]</scope>
    <source>
        <strain evidence="5 6">SJ-23</strain>
    </source>
</reference>
<evidence type="ECO:0000256" key="1">
    <source>
        <dbReference type="ARBA" id="ARBA00023015"/>
    </source>
</evidence>
<keyword evidence="1" id="KW-0805">Transcription regulation</keyword>
<dbReference type="GO" id="GO:0003700">
    <property type="term" value="F:DNA-binding transcription factor activity"/>
    <property type="evidence" value="ECO:0007669"/>
    <property type="project" value="InterPro"/>
</dbReference>
<organism evidence="5 6">
    <name type="scientific">Agromyces tardus</name>
    <dbReference type="NCBI Taxonomy" id="2583849"/>
    <lineage>
        <taxon>Bacteria</taxon>
        <taxon>Bacillati</taxon>
        <taxon>Actinomycetota</taxon>
        <taxon>Actinomycetes</taxon>
        <taxon>Micrococcales</taxon>
        <taxon>Microbacteriaceae</taxon>
        <taxon>Agromyces</taxon>
    </lineage>
</organism>
<dbReference type="InterPro" id="IPR018062">
    <property type="entry name" value="HTH_AraC-typ_CS"/>
</dbReference>
<evidence type="ECO:0000313" key="5">
    <source>
        <dbReference type="EMBL" id="RNB46375.1"/>
    </source>
</evidence>
<evidence type="ECO:0000313" key="6">
    <source>
        <dbReference type="Proteomes" id="UP000275048"/>
    </source>
</evidence>
<evidence type="ECO:0000256" key="3">
    <source>
        <dbReference type="ARBA" id="ARBA00023163"/>
    </source>
</evidence>
<dbReference type="PROSITE" id="PS01124">
    <property type="entry name" value="HTH_ARAC_FAMILY_2"/>
    <property type="match status" value="1"/>
</dbReference>
<dbReference type="InterPro" id="IPR050204">
    <property type="entry name" value="AraC_XylS_family_regulators"/>
</dbReference>
<dbReference type="AlphaFoldDB" id="A0A3M8A7D1"/>
<evidence type="ECO:0000259" key="4">
    <source>
        <dbReference type="PROSITE" id="PS01124"/>
    </source>
</evidence>
<protein>
    <submittedName>
        <fullName evidence="5">Helix-turn-helix domain-containing protein</fullName>
    </submittedName>
</protein>
<comment type="caution">
    <text evidence="5">The sequence shown here is derived from an EMBL/GenBank/DDBJ whole genome shotgun (WGS) entry which is preliminary data.</text>
</comment>
<keyword evidence="6" id="KW-1185">Reference proteome</keyword>
<dbReference type="GO" id="GO:0043565">
    <property type="term" value="F:sequence-specific DNA binding"/>
    <property type="evidence" value="ECO:0007669"/>
    <property type="project" value="InterPro"/>
</dbReference>
<evidence type="ECO:0000256" key="2">
    <source>
        <dbReference type="ARBA" id="ARBA00023125"/>
    </source>
</evidence>
<dbReference type="SUPFAM" id="SSF46689">
    <property type="entry name" value="Homeodomain-like"/>
    <property type="match status" value="2"/>
</dbReference>
<sequence length="281" mass="30594">MTEALAARPEAAPGPHSFGLACRHGAPDRMTIAHRHDDLEFNVAEVDLDYLVDGRPVRIPARRLAVFWAARPHQLVSDTSGRAITWLTVPLDRCLGWGLPPRFVEHLLGGGFALLDATGPLALDVRVPGWQAELAGADDERRTAALEIEAFTRRAARAASAHVAAWAAASATRPGAAGMAAWISEHAHEDVRVEDVARQAHLHPQYAMTVFRAALGITMGEYLAHCRIARAQHLLLTTDLPVPEVGFAAGFRSQSQFYARFRDRCGEPPGAYRRRLGAAAR</sequence>
<dbReference type="Proteomes" id="UP000275048">
    <property type="component" value="Unassembled WGS sequence"/>
</dbReference>
<dbReference type="PANTHER" id="PTHR46796">
    <property type="entry name" value="HTH-TYPE TRANSCRIPTIONAL ACTIVATOR RHAS-RELATED"/>
    <property type="match status" value="1"/>
</dbReference>
<gene>
    <name evidence="5" type="ORF">EDM22_14095</name>
</gene>
<dbReference type="RefSeq" id="WP_122937724.1">
    <property type="nucleotide sequence ID" value="NZ_JBHSNT010000007.1"/>
</dbReference>
<name>A0A3M8A7D1_9MICO</name>
<dbReference type="InterPro" id="IPR018060">
    <property type="entry name" value="HTH_AraC"/>
</dbReference>
<dbReference type="Pfam" id="PF12833">
    <property type="entry name" value="HTH_18"/>
    <property type="match status" value="1"/>
</dbReference>
<keyword evidence="3" id="KW-0804">Transcription</keyword>
<feature type="domain" description="HTH araC/xylS-type" evidence="4">
    <location>
        <begin position="177"/>
        <end position="275"/>
    </location>
</feature>
<dbReference type="OrthoDB" id="345413at2"/>
<dbReference type="PROSITE" id="PS00041">
    <property type="entry name" value="HTH_ARAC_FAMILY_1"/>
    <property type="match status" value="1"/>
</dbReference>
<accession>A0A3M8A7D1</accession>
<dbReference type="SMART" id="SM00342">
    <property type="entry name" value="HTH_ARAC"/>
    <property type="match status" value="1"/>
</dbReference>
<dbReference type="EMBL" id="RHHB01000034">
    <property type="protein sequence ID" value="RNB46375.1"/>
    <property type="molecule type" value="Genomic_DNA"/>
</dbReference>
<dbReference type="Gene3D" id="1.10.10.60">
    <property type="entry name" value="Homeodomain-like"/>
    <property type="match status" value="1"/>
</dbReference>
<dbReference type="InterPro" id="IPR009057">
    <property type="entry name" value="Homeodomain-like_sf"/>
</dbReference>
<keyword evidence="2" id="KW-0238">DNA-binding</keyword>
<proteinExistence type="predicted"/>